<sequence length="525" mass="59858">MDKDWWRGSVTYQVYPRSFQDSDGDGVGDLPGITARLPRIADLGVDAVWLSPVFRSPMVDMGYDVSDHRDIDPTFGTLADFDALVAEAHRLGLRVLIDQVLNHASTDHPLFRESQSSRDNPRSDWFVWADPRPDGTPPNNWQSVFGGPAWEWDARRFQYYLHNFMVAQPDLNFWNLAVQDWALDTLRFWLDRGVDGFRFDTVNFYFHDRQLRDDAADFRVKARPAFKTYDMQYHLFSKNQPENLAFLSRIRALMDSYGATVTVGEVGEAHHPIEMMGDYTSQGRLHMAYSFEMMEDRFSATFFRETIQRFHRLAPQGWPCWAFSNHDVPRHVTRWAAHAADPDRFARLCAMLLLSFEGSICLYQGEELGQTQTDLALSEIIDPQGRVFWPEDKGRDGCRTPMIWEADAPGGGFTTGTPWLPLKAPQRARAFDRPRAQATRDTYKAMLRLRREEPALRHAPTRFLDAPEPILLFRRGDLLCAFNLSAEPAATALPGRGAPLLAQDAAWQGGRLTLGPNGALISRLT</sequence>
<dbReference type="SMART" id="SM00642">
    <property type="entry name" value="Aamy"/>
    <property type="match status" value="1"/>
</dbReference>
<name>A0ABW0SFK8_9RHOB</name>
<dbReference type="PANTHER" id="PTHR10357">
    <property type="entry name" value="ALPHA-AMYLASE FAMILY MEMBER"/>
    <property type="match status" value="1"/>
</dbReference>
<dbReference type="InterPro" id="IPR013780">
    <property type="entry name" value="Glyco_hydro_b"/>
</dbReference>
<evidence type="ECO:0000256" key="1">
    <source>
        <dbReference type="ARBA" id="ARBA00008061"/>
    </source>
</evidence>
<keyword evidence="3" id="KW-0378">Hydrolase</keyword>
<dbReference type="GO" id="GO:0016787">
    <property type="term" value="F:hydrolase activity"/>
    <property type="evidence" value="ECO:0007669"/>
    <property type="project" value="UniProtKB-KW"/>
</dbReference>
<dbReference type="Gene3D" id="3.20.20.80">
    <property type="entry name" value="Glycosidases"/>
    <property type="match status" value="2"/>
</dbReference>
<evidence type="ECO:0000313" key="3">
    <source>
        <dbReference type="EMBL" id="MFC5567760.1"/>
    </source>
</evidence>
<feature type="domain" description="Glycosyl hydrolase family 13 catalytic" evidence="2">
    <location>
        <begin position="13"/>
        <end position="399"/>
    </location>
</feature>
<evidence type="ECO:0000313" key="4">
    <source>
        <dbReference type="Proteomes" id="UP001596056"/>
    </source>
</evidence>
<keyword evidence="4" id="KW-1185">Reference proteome</keyword>
<dbReference type="InterPro" id="IPR017853">
    <property type="entry name" value="GH"/>
</dbReference>
<dbReference type="SUPFAM" id="SSF51445">
    <property type="entry name" value="(Trans)glycosidases"/>
    <property type="match status" value="1"/>
</dbReference>
<dbReference type="InterPro" id="IPR006047">
    <property type="entry name" value="GH13_cat_dom"/>
</dbReference>
<dbReference type="Proteomes" id="UP001596056">
    <property type="component" value="Unassembled WGS sequence"/>
</dbReference>
<accession>A0ABW0SFK8</accession>
<dbReference type="InterPro" id="IPR022567">
    <property type="entry name" value="DUF3459"/>
</dbReference>
<proteinExistence type="inferred from homology"/>
<comment type="similarity">
    <text evidence="1">Belongs to the glycosyl hydrolase 13 family.</text>
</comment>
<dbReference type="Pfam" id="PF00128">
    <property type="entry name" value="Alpha-amylase"/>
    <property type="match status" value="1"/>
</dbReference>
<dbReference type="CDD" id="cd11330">
    <property type="entry name" value="AmyAc_OligoGlu"/>
    <property type="match status" value="1"/>
</dbReference>
<protein>
    <submittedName>
        <fullName evidence="3">Alpha-amylase family glycosyl hydrolase</fullName>
    </submittedName>
</protein>
<dbReference type="Gene3D" id="2.60.40.1180">
    <property type="entry name" value="Golgi alpha-mannosidase II"/>
    <property type="match status" value="1"/>
</dbReference>
<dbReference type="PANTHER" id="PTHR10357:SF179">
    <property type="entry name" value="NEUTRAL AND BASIC AMINO ACID TRANSPORT PROTEIN RBAT"/>
    <property type="match status" value="1"/>
</dbReference>
<evidence type="ECO:0000259" key="2">
    <source>
        <dbReference type="SMART" id="SM00642"/>
    </source>
</evidence>
<dbReference type="Gene3D" id="3.90.400.10">
    <property type="entry name" value="Oligo-1,6-glucosidase, Domain 2"/>
    <property type="match status" value="1"/>
</dbReference>
<gene>
    <name evidence="3" type="ORF">ACFPOC_15210</name>
</gene>
<dbReference type="EMBL" id="JBHSNA010000019">
    <property type="protein sequence ID" value="MFC5567760.1"/>
    <property type="molecule type" value="Genomic_DNA"/>
</dbReference>
<dbReference type="Pfam" id="PF11941">
    <property type="entry name" value="DUF3459"/>
    <property type="match status" value="1"/>
</dbReference>
<organism evidence="3 4">
    <name type="scientific">Rubellimicrobium aerolatum</name>
    <dbReference type="NCBI Taxonomy" id="490979"/>
    <lineage>
        <taxon>Bacteria</taxon>
        <taxon>Pseudomonadati</taxon>
        <taxon>Pseudomonadota</taxon>
        <taxon>Alphaproteobacteria</taxon>
        <taxon>Rhodobacterales</taxon>
        <taxon>Roseobacteraceae</taxon>
        <taxon>Rubellimicrobium</taxon>
    </lineage>
</organism>
<reference evidence="4" key="1">
    <citation type="journal article" date="2019" name="Int. J. Syst. Evol. Microbiol.">
        <title>The Global Catalogue of Microorganisms (GCM) 10K type strain sequencing project: providing services to taxonomists for standard genome sequencing and annotation.</title>
        <authorList>
            <consortium name="The Broad Institute Genomics Platform"/>
            <consortium name="The Broad Institute Genome Sequencing Center for Infectious Disease"/>
            <person name="Wu L."/>
            <person name="Ma J."/>
        </authorList>
    </citation>
    <scope>NUCLEOTIDE SEQUENCE [LARGE SCALE GENOMIC DNA]</scope>
    <source>
        <strain evidence="4">KACC 11588</strain>
    </source>
</reference>
<dbReference type="InterPro" id="IPR045857">
    <property type="entry name" value="O16G_dom_2"/>
</dbReference>
<dbReference type="RefSeq" id="WP_209842753.1">
    <property type="nucleotide sequence ID" value="NZ_JAGGJP010000018.1"/>
</dbReference>
<comment type="caution">
    <text evidence="3">The sequence shown here is derived from an EMBL/GenBank/DDBJ whole genome shotgun (WGS) entry which is preliminary data.</text>
</comment>